<dbReference type="AlphaFoldDB" id="A0A4Q9VJ50"/>
<sequence length="201" mass="20594">MSQLFRSFAPLLALAAIAGFAAPALALEPTVHGSTLVLRGLIHSGDDLAVIAAIEAARGQLRVVDLDSPGGKITPAVEIARRIRADGLVTLVDANRSNCASACTVLFAGGVRRHYVGAEGIVDAVAPKGGHGLGYHEGHTSLSPDGNRYSGAATAQMIAAYHEFGMPQAAPLATRAPPEKLWRVSSASALALGIATSTARP</sequence>
<dbReference type="Proteomes" id="UP000292781">
    <property type="component" value="Unassembled WGS sequence"/>
</dbReference>
<dbReference type="EMBL" id="SJFN01000034">
    <property type="protein sequence ID" value="TBW34407.1"/>
    <property type="molecule type" value="Genomic_DNA"/>
</dbReference>
<dbReference type="SUPFAM" id="SSF52096">
    <property type="entry name" value="ClpP/crotonase"/>
    <property type="match status" value="1"/>
</dbReference>
<organism evidence="2 3">
    <name type="scientific">Siculibacillus lacustris</name>
    <dbReference type="NCBI Taxonomy" id="1549641"/>
    <lineage>
        <taxon>Bacteria</taxon>
        <taxon>Pseudomonadati</taxon>
        <taxon>Pseudomonadota</taxon>
        <taxon>Alphaproteobacteria</taxon>
        <taxon>Hyphomicrobiales</taxon>
        <taxon>Ancalomicrobiaceae</taxon>
        <taxon>Siculibacillus</taxon>
    </lineage>
</organism>
<evidence type="ECO:0000256" key="1">
    <source>
        <dbReference type="SAM" id="SignalP"/>
    </source>
</evidence>
<name>A0A4Q9VJ50_9HYPH</name>
<protein>
    <submittedName>
        <fullName evidence="2">Uncharacterized protein</fullName>
    </submittedName>
</protein>
<feature type="chain" id="PRO_5020733625" evidence="1">
    <location>
        <begin position="27"/>
        <end position="201"/>
    </location>
</feature>
<keyword evidence="1" id="KW-0732">Signal</keyword>
<gene>
    <name evidence="2" type="ORF">EYW49_18385</name>
</gene>
<keyword evidence="3" id="KW-1185">Reference proteome</keyword>
<comment type="caution">
    <text evidence="2">The sequence shown here is derived from an EMBL/GenBank/DDBJ whole genome shotgun (WGS) entry which is preliminary data.</text>
</comment>
<dbReference type="Gene3D" id="3.90.226.10">
    <property type="entry name" value="2-enoyl-CoA Hydratase, Chain A, domain 1"/>
    <property type="match status" value="1"/>
</dbReference>
<proteinExistence type="predicted"/>
<evidence type="ECO:0000313" key="3">
    <source>
        <dbReference type="Proteomes" id="UP000292781"/>
    </source>
</evidence>
<dbReference type="RefSeq" id="WP_131311092.1">
    <property type="nucleotide sequence ID" value="NZ_SJFN01000034.1"/>
</dbReference>
<dbReference type="InterPro" id="IPR029045">
    <property type="entry name" value="ClpP/crotonase-like_dom_sf"/>
</dbReference>
<dbReference type="OrthoDB" id="5936191at2"/>
<reference evidence="2 3" key="1">
    <citation type="submission" date="2019-02" db="EMBL/GenBank/DDBJ databases">
        <title>Siculibacillus lacustris gen. nov., sp. nov., a new rosette-forming bacterium isolated from a freshwater crater lake (Lake St. Ana, Romania).</title>
        <authorList>
            <person name="Felfoldi T."/>
            <person name="Marton Z."/>
            <person name="Szabo A."/>
            <person name="Mentes A."/>
            <person name="Boka K."/>
            <person name="Marialigeti K."/>
            <person name="Mathe I."/>
            <person name="Koncz M."/>
            <person name="Schumann P."/>
            <person name="Toth E."/>
        </authorList>
    </citation>
    <scope>NUCLEOTIDE SEQUENCE [LARGE SCALE GENOMIC DNA]</scope>
    <source>
        <strain evidence="2 3">SA-279</strain>
    </source>
</reference>
<evidence type="ECO:0000313" key="2">
    <source>
        <dbReference type="EMBL" id="TBW34407.1"/>
    </source>
</evidence>
<feature type="signal peptide" evidence="1">
    <location>
        <begin position="1"/>
        <end position="26"/>
    </location>
</feature>
<accession>A0A4Q9VJ50</accession>